<evidence type="ECO:0000313" key="3">
    <source>
        <dbReference type="Proteomes" id="UP000251072"/>
    </source>
</evidence>
<evidence type="ECO:0008006" key="4">
    <source>
        <dbReference type="Google" id="ProtNLM"/>
    </source>
</evidence>
<protein>
    <recommendedName>
        <fullName evidence="4">DUF2846 domain-containing protein</fullName>
    </recommendedName>
</protein>
<dbReference type="RefSeq" id="WP_112237671.1">
    <property type="nucleotide sequence ID" value="NZ_QMCH01000003.1"/>
</dbReference>
<name>A0ABX9FC97_9BURK</name>
<proteinExistence type="predicted"/>
<organism evidence="2 3">
    <name type="scientific">Polynucleobacter paneuropaeus</name>
    <dbReference type="NCBI Taxonomy" id="2527775"/>
    <lineage>
        <taxon>Bacteria</taxon>
        <taxon>Pseudomonadati</taxon>
        <taxon>Pseudomonadota</taxon>
        <taxon>Betaproteobacteria</taxon>
        <taxon>Burkholderiales</taxon>
        <taxon>Burkholderiaceae</taxon>
        <taxon>Polynucleobacter</taxon>
    </lineage>
</organism>
<accession>A0ABX9FC97</accession>
<feature type="chain" id="PRO_5047271098" description="DUF2846 domain-containing protein" evidence="1">
    <location>
        <begin position="24"/>
        <end position="153"/>
    </location>
</feature>
<feature type="signal peptide" evidence="1">
    <location>
        <begin position="1"/>
        <end position="23"/>
    </location>
</feature>
<keyword evidence="1" id="KW-0732">Signal</keyword>
<reference evidence="2 3" key="1">
    <citation type="submission" date="2018-06" db="EMBL/GenBank/DDBJ databases">
        <title>Genome of strain Polynucleobacter sp. FUKU-NW-11.</title>
        <authorList>
            <person name="Hahn M.W."/>
        </authorList>
    </citation>
    <scope>NUCLEOTIDE SEQUENCE [LARGE SCALE GENOMIC DNA]</scope>
    <source>
        <strain evidence="3">FUKU-NW11</strain>
    </source>
</reference>
<evidence type="ECO:0000313" key="2">
    <source>
        <dbReference type="EMBL" id="RAZ41852.1"/>
    </source>
</evidence>
<dbReference type="PROSITE" id="PS51257">
    <property type="entry name" value="PROKAR_LIPOPROTEIN"/>
    <property type="match status" value="1"/>
</dbReference>
<dbReference type="Proteomes" id="UP000251072">
    <property type="component" value="Unassembled WGS sequence"/>
</dbReference>
<sequence>MSYKTLLCIGFSMLIAGCQSASRAVPPLVNPGGDITLIFNRENSVLTSIWRARVFIGDTDVCAIPIGDSCQVNISAGSYVLKVFPFGSSTLGIFTHRYEFKSGKTYRFVISPNDPALIINFIGPGSIIYTEANRNSSEDTDNGDLTMKLVDEY</sequence>
<dbReference type="EMBL" id="QMCH01000003">
    <property type="protein sequence ID" value="RAZ41852.1"/>
    <property type="molecule type" value="Genomic_DNA"/>
</dbReference>
<evidence type="ECO:0000256" key="1">
    <source>
        <dbReference type="SAM" id="SignalP"/>
    </source>
</evidence>
<comment type="caution">
    <text evidence="2">The sequence shown here is derived from an EMBL/GenBank/DDBJ whole genome shotgun (WGS) entry which is preliminary data.</text>
</comment>
<gene>
    <name evidence="2" type="ORF">DP176_04495</name>
</gene>
<keyword evidence="3" id="KW-1185">Reference proteome</keyword>